<protein>
    <recommendedName>
        <fullName evidence="2">leucine--tRNA ligase</fullName>
        <ecNumber evidence="2">6.1.1.4</ecNumber>
    </recommendedName>
</protein>
<evidence type="ECO:0000256" key="3">
    <source>
        <dbReference type="ARBA" id="ARBA00022598"/>
    </source>
</evidence>
<dbReference type="Pfam" id="PF00133">
    <property type="entry name" value="tRNA-synt_1"/>
    <property type="match status" value="2"/>
</dbReference>
<dbReference type="HAMAP" id="MF_00049_B">
    <property type="entry name" value="Leu_tRNA_synth_B"/>
    <property type="match status" value="1"/>
</dbReference>
<keyword evidence="4" id="KW-0547">Nucleotide-binding</keyword>
<dbReference type="Pfam" id="PF13603">
    <property type="entry name" value="tRNA-synt_1_2"/>
    <property type="match status" value="1"/>
</dbReference>
<name>A0A7S3JU86_9STRA</name>
<dbReference type="PANTHER" id="PTHR43740:SF2">
    <property type="entry name" value="LEUCINE--TRNA LIGASE, MITOCHONDRIAL"/>
    <property type="match status" value="1"/>
</dbReference>
<evidence type="ECO:0000256" key="4">
    <source>
        <dbReference type="ARBA" id="ARBA00022741"/>
    </source>
</evidence>
<evidence type="ECO:0000256" key="5">
    <source>
        <dbReference type="ARBA" id="ARBA00022840"/>
    </source>
</evidence>
<evidence type="ECO:0000259" key="10">
    <source>
        <dbReference type="Pfam" id="PF08264"/>
    </source>
</evidence>
<keyword evidence="5" id="KW-0067">ATP-binding</keyword>
<feature type="domain" description="Methionyl/Valyl/Leucyl/Isoleucyl-tRNA synthetase anticodon-binding" evidence="10">
    <location>
        <begin position="763"/>
        <end position="879"/>
    </location>
</feature>
<evidence type="ECO:0000259" key="9">
    <source>
        <dbReference type="Pfam" id="PF00133"/>
    </source>
</evidence>
<dbReference type="GO" id="GO:0002161">
    <property type="term" value="F:aminoacyl-tRNA deacylase activity"/>
    <property type="evidence" value="ECO:0007669"/>
    <property type="project" value="InterPro"/>
</dbReference>
<keyword evidence="6" id="KW-0648">Protein biosynthesis</keyword>
<dbReference type="InterPro" id="IPR002300">
    <property type="entry name" value="aa-tRNA-synth_Ia"/>
</dbReference>
<feature type="domain" description="Aminoacyl-tRNA synthetase class Ia" evidence="9">
    <location>
        <begin position="624"/>
        <end position="706"/>
    </location>
</feature>
<organism evidence="12">
    <name type="scientific">Aureoumbra lagunensis</name>
    <dbReference type="NCBI Taxonomy" id="44058"/>
    <lineage>
        <taxon>Eukaryota</taxon>
        <taxon>Sar</taxon>
        <taxon>Stramenopiles</taxon>
        <taxon>Ochrophyta</taxon>
        <taxon>Pelagophyceae</taxon>
        <taxon>Pelagomonadales</taxon>
        <taxon>Aureoumbra</taxon>
    </lineage>
</organism>
<reference evidence="12" key="1">
    <citation type="submission" date="2021-01" db="EMBL/GenBank/DDBJ databases">
        <authorList>
            <person name="Corre E."/>
            <person name="Pelletier E."/>
            <person name="Niang G."/>
            <person name="Scheremetjew M."/>
            <person name="Finn R."/>
            <person name="Kale V."/>
            <person name="Holt S."/>
            <person name="Cochrane G."/>
            <person name="Meng A."/>
            <person name="Brown T."/>
            <person name="Cohen L."/>
        </authorList>
    </citation>
    <scope>NUCLEOTIDE SEQUENCE</scope>
    <source>
        <strain evidence="12">CCMP1510</strain>
    </source>
</reference>
<dbReference type="GO" id="GO:0005739">
    <property type="term" value="C:mitochondrion"/>
    <property type="evidence" value="ECO:0007669"/>
    <property type="project" value="UniProtKB-ARBA"/>
</dbReference>
<feature type="domain" description="Aminoacyl-tRNA synthetase class Ia" evidence="9">
    <location>
        <begin position="86"/>
        <end position="289"/>
    </location>
</feature>
<dbReference type="InterPro" id="IPR002302">
    <property type="entry name" value="Leu-tRNA-ligase"/>
</dbReference>
<dbReference type="EMBL" id="HBIJ01008327">
    <property type="protein sequence ID" value="CAE0365143.1"/>
    <property type="molecule type" value="Transcribed_RNA"/>
</dbReference>
<dbReference type="Gene3D" id="3.10.20.590">
    <property type="match status" value="1"/>
</dbReference>
<gene>
    <name evidence="12" type="ORF">ALAG00032_LOCUS5885</name>
</gene>
<evidence type="ECO:0000256" key="7">
    <source>
        <dbReference type="ARBA" id="ARBA00023146"/>
    </source>
</evidence>
<dbReference type="SUPFAM" id="SSF50677">
    <property type="entry name" value="ValRS/IleRS/LeuRS editing domain"/>
    <property type="match status" value="1"/>
</dbReference>
<dbReference type="NCBIfam" id="TIGR00396">
    <property type="entry name" value="leuS_bact"/>
    <property type="match status" value="1"/>
</dbReference>
<comment type="catalytic activity">
    <reaction evidence="8">
        <text>tRNA(Leu) + L-leucine + ATP = L-leucyl-tRNA(Leu) + AMP + diphosphate</text>
        <dbReference type="Rhea" id="RHEA:11688"/>
        <dbReference type="Rhea" id="RHEA-COMP:9613"/>
        <dbReference type="Rhea" id="RHEA-COMP:9622"/>
        <dbReference type="ChEBI" id="CHEBI:30616"/>
        <dbReference type="ChEBI" id="CHEBI:33019"/>
        <dbReference type="ChEBI" id="CHEBI:57427"/>
        <dbReference type="ChEBI" id="CHEBI:78442"/>
        <dbReference type="ChEBI" id="CHEBI:78494"/>
        <dbReference type="ChEBI" id="CHEBI:456215"/>
        <dbReference type="EC" id="6.1.1.4"/>
    </reaction>
</comment>
<dbReference type="InterPro" id="IPR013155">
    <property type="entry name" value="M/V/L/I-tRNA-synth_anticd-bd"/>
</dbReference>
<evidence type="ECO:0000256" key="1">
    <source>
        <dbReference type="ARBA" id="ARBA00005594"/>
    </source>
</evidence>
<sequence>MLRILSLVFGMRCWALHYKPSLHIKALRYKNQQCSFALTAPQYRHVSQLTTRKAVVSEEEEEKQKSMIDAVGVATLRSKTGEIEKKWQEYWAKEKTFKAERTNSKEKKYVLDMFPYPSGSGLHVGHPAGYTASDAMARYWRHKGYDVLHCMGWDAFGLPAEQHAIQTGTHPALTTQENIQNFKRQLRSLGFAFDWDRELATTDDDYVKWTQFIFLKFLEQGLAEQREIPVNWCPELGTVLANEEIIDGKSERGGYPVVRTPLRQWVLKITEYADPLLDGLNNLEWPTGTKVSQTEWIGKSFGASIIFETLKSAENIQVFTTRPDTLFGVTHLVLAPEHPAVSMLCGADQRAEVDTYINKVISMSDLDRTANLKKKPQGVFLGAYAKHPLTQELLPIWISEYVLATYGTGAVMAVPAHDDRDFTFAQHFGLPIKPVVFSTAPETNTDQLPFTVKENTEIRNSHPQVDGKSPSMAAEEIIQLLGENGKKETRYKLRDWVFSRQRYWGEPIPVYFPVLDANGEAQLTEKPIDLNATDTYIIDYSQPIAVDISDLPLTLPELDDFSPGDDPQGALARAKDWRFFVKDGLLYARETNTMPQWAGSCWYYLRFADNKNADQLISAQAEQDWLPVDLYVGGSEHAVLHLLYARFWHKFLKDVGILKTDEPFQKLVHQGMILGSDGEKMSKSRGNVVNPDHVVAEHGADALRLYEMFMGPLEASKPWQTSQLAGVVRFRDRVYQICAKVHNDSIDDLTNHNHLRENTQRILHQTMRKVTHDFEVMAFNTAISALMVLSNHLSSLISTHGGVPREACEALIIMVSPFAPHLAEECWTDLLGNSPSVSAQPWVTWSEEKCKESTITIAVQINGKTRTTLQLAPDATKETALQAAFDAPELDKFLHSIKSESELKKVIYVPSKILNLVLPPPAKK</sequence>
<dbReference type="Gene3D" id="3.40.50.620">
    <property type="entry name" value="HUPs"/>
    <property type="match status" value="2"/>
</dbReference>
<dbReference type="SUPFAM" id="SSF47323">
    <property type="entry name" value="Anticodon-binding domain of a subclass of class I aminoacyl-tRNA synthetases"/>
    <property type="match status" value="1"/>
</dbReference>
<dbReference type="CDD" id="cd07958">
    <property type="entry name" value="Anticodon_Ia_Leu_BEm"/>
    <property type="match status" value="1"/>
</dbReference>
<dbReference type="InterPro" id="IPR009080">
    <property type="entry name" value="tRNAsynth_Ia_anticodon-bd"/>
</dbReference>
<accession>A0A7S3JU86</accession>
<dbReference type="InterPro" id="IPR025709">
    <property type="entry name" value="Leu_tRNA-synth_edit"/>
</dbReference>
<dbReference type="Gene3D" id="1.10.730.10">
    <property type="entry name" value="Isoleucyl-tRNA Synthetase, Domain 1"/>
    <property type="match status" value="1"/>
</dbReference>
<feature type="domain" description="Leucyl-tRNA synthetase editing" evidence="11">
    <location>
        <begin position="295"/>
        <end position="479"/>
    </location>
</feature>
<dbReference type="AlphaFoldDB" id="A0A7S3JU86"/>
<dbReference type="InterPro" id="IPR014729">
    <property type="entry name" value="Rossmann-like_a/b/a_fold"/>
</dbReference>
<dbReference type="Pfam" id="PF08264">
    <property type="entry name" value="Anticodon_1"/>
    <property type="match status" value="1"/>
</dbReference>
<dbReference type="GO" id="GO:0004823">
    <property type="term" value="F:leucine-tRNA ligase activity"/>
    <property type="evidence" value="ECO:0007669"/>
    <property type="project" value="UniProtKB-EC"/>
</dbReference>
<evidence type="ECO:0000256" key="8">
    <source>
        <dbReference type="ARBA" id="ARBA00047469"/>
    </source>
</evidence>
<comment type="similarity">
    <text evidence="1">Belongs to the class-I aminoacyl-tRNA synthetase family.</text>
</comment>
<evidence type="ECO:0000256" key="2">
    <source>
        <dbReference type="ARBA" id="ARBA00013164"/>
    </source>
</evidence>
<evidence type="ECO:0000313" key="12">
    <source>
        <dbReference type="EMBL" id="CAE0365143.1"/>
    </source>
</evidence>
<dbReference type="SUPFAM" id="SSF52374">
    <property type="entry name" value="Nucleotidylyl transferase"/>
    <property type="match status" value="1"/>
</dbReference>
<proteinExistence type="inferred from homology"/>
<dbReference type="FunFam" id="1.10.730.10:FF:000011">
    <property type="entry name" value="Leucine--tRNA ligase chloroplastic/mitochondrial"/>
    <property type="match status" value="1"/>
</dbReference>
<keyword evidence="7" id="KW-0030">Aminoacyl-tRNA synthetase</keyword>
<dbReference type="PANTHER" id="PTHR43740">
    <property type="entry name" value="LEUCYL-TRNA SYNTHETASE"/>
    <property type="match status" value="1"/>
</dbReference>
<dbReference type="FunFam" id="3.40.50.620:FF:000077">
    <property type="entry name" value="Leucine--tRNA ligase"/>
    <property type="match status" value="1"/>
</dbReference>
<dbReference type="GO" id="GO:0006429">
    <property type="term" value="P:leucyl-tRNA aminoacylation"/>
    <property type="evidence" value="ECO:0007669"/>
    <property type="project" value="InterPro"/>
</dbReference>
<evidence type="ECO:0000256" key="6">
    <source>
        <dbReference type="ARBA" id="ARBA00022917"/>
    </source>
</evidence>
<keyword evidence="3" id="KW-0436">Ligase</keyword>
<dbReference type="GO" id="GO:0032543">
    <property type="term" value="P:mitochondrial translation"/>
    <property type="evidence" value="ECO:0007669"/>
    <property type="project" value="TreeGrafter"/>
</dbReference>
<dbReference type="PRINTS" id="PR00985">
    <property type="entry name" value="TRNASYNTHLEU"/>
</dbReference>
<dbReference type="CDD" id="cd00812">
    <property type="entry name" value="LeuRS_core"/>
    <property type="match status" value="1"/>
</dbReference>
<evidence type="ECO:0000259" key="11">
    <source>
        <dbReference type="Pfam" id="PF13603"/>
    </source>
</evidence>
<dbReference type="EC" id="6.1.1.4" evidence="2"/>
<dbReference type="GO" id="GO:0005524">
    <property type="term" value="F:ATP binding"/>
    <property type="evidence" value="ECO:0007669"/>
    <property type="project" value="UniProtKB-KW"/>
</dbReference>
<dbReference type="InterPro" id="IPR009008">
    <property type="entry name" value="Val/Leu/Ile-tRNA-synth_edit"/>
</dbReference>